<evidence type="ECO:0000259" key="5">
    <source>
        <dbReference type="PROSITE" id="PS51078"/>
    </source>
</evidence>
<keyword evidence="1" id="KW-0805">Transcription regulation</keyword>
<name>A0A949K283_9FIRM</name>
<feature type="domain" description="IclR-ED" evidence="5">
    <location>
        <begin position="72"/>
        <end position="259"/>
    </location>
</feature>
<dbReference type="Gene3D" id="3.30.450.40">
    <property type="match status" value="1"/>
</dbReference>
<dbReference type="Pfam" id="PF01614">
    <property type="entry name" value="IclR_C"/>
    <property type="match status" value="1"/>
</dbReference>
<dbReference type="GO" id="GO:0045892">
    <property type="term" value="P:negative regulation of DNA-templated transcription"/>
    <property type="evidence" value="ECO:0007669"/>
    <property type="project" value="TreeGrafter"/>
</dbReference>
<dbReference type="PROSITE" id="PS51077">
    <property type="entry name" value="HTH_ICLR"/>
    <property type="match status" value="1"/>
</dbReference>
<organism evidence="6 7">
    <name type="scientific">Diplocloster agilis</name>
    <dbReference type="NCBI Taxonomy" id="2850323"/>
    <lineage>
        <taxon>Bacteria</taxon>
        <taxon>Bacillati</taxon>
        <taxon>Bacillota</taxon>
        <taxon>Clostridia</taxon>
        <taxon>Lachnospirales</taxon>
        <taxon>Lachnospiraceae</taxon>
        <taxon>Diplocloster</taxon>
    </lineage>
</organism>
<dbReference type="PANTHER" id="PTHR30136">
    <property type="entry name" value="HELIX-TURN-HELIX TRANSCRIPTIONAL REGULATOR, ICLR FAMILY"/>
    <property type="match status" value="1"/>
</dbReference>
<protein>
    <submittedName>
        <fullName evidence="6">IclR family transcriptional regulator</fullName>
    </submittedName>
</protein>
<dbReference type="RefSeq" id="WP_158348621.1">
    <property type="nucleotide sequence ID" value="NZ_JAHQCW010000019.1"/>
</dbReference>
<dbReference type="GO" id="GO:0003677">
    <property type="term" value="F:DNA binding"/>
    <property type="evidence" value="ECO:0007669"/>
    <property type="project" value="UniProtKB-KW"/>
</dbReference>
<evidence type="ECO:0000313" key="6">
    <source>
        <dbReference type="EMBL" id="MBU9737365.1"/>
    </source>
</evidence>
<dbReference type="Pfam" id="PF09339">
    <property type="entry name" value="HTH_IclR"/>
    <property type="match status" value="1"/>
</dbReference>
<proteinExistence type="predicted"/>
<accession>A0A949K283</accession>
<dbReference type="PROSITE" id="PS51078">
    <property type="entry name" value="ICLR_ED"/>
    <property type="match status" value="1"/>
</dbReference>
<dbReference type="InterPro" id="IPR029016">
    <property type="entry name" value="GAF-like_dom_sf"/>
</dbReference>
<keyword evidence="3" id="KW-0804">Transcription</keyword>
<dbReference type="EMBL" id="JAHQCW010000019">
    <property type="protein sequence ID" value="MBU9737365.1"/>
    <property type="molecule type" value="Genomic_DNA"/>
</dbReference>
<dbReference type="InterPro" id="IPR036390">
    <property type="entry name" value="WH_DNA-bd_sf"/>
</dbReference>
<dbReference type="InterPro" id="IPR005471">
    <property type="entry name" value="Tscrpt_reg_IclR_N"/>
</dbReference>
<evidence type="ECO:0000313" key="7">
    <source>
        <dbReference type="Proteomes" id="UP000712157"/>
    </source>
</evidence>
<evidence type="ECO:0000259" key="4">
    <source>
        <dbReference type="PROSITE" id="PS51077"/>
    </source>
</evidence>
<dbReference type="Gene3D" id="1.10.10.10">
    <property type="entry name" value="Winged helix-like DNA-binding domain superfamily/Winged helix DNA-binding domain"/>
    <property type="match status" value="1"/>
</dbReference>
<dbReference type="InterPro" id="IPR050707">
    <property type="entry name" value="HTH_MetabolicPath_Reg"/>
</dbReference>
<evidence type="ECO:0000256" key="1">
    <source>
        <dbReference type="ARBA" id="ARBA00023015"/>
    </source>
</evidence>
<dbReference type="GO" id="GO:0003700">
    <property type="term" value="F:DNA-binding transcription factor activity"/>
    <property type="evidence" value="ECO:0007669"/>
    <property type="project" value="TreeGrafter"/>
</dbReference>
<reference evidence="6" key="1">
    <citation type="submission" date="2021-06" db="EMBL/GenBank/DDBJ databases">
        <title>Description of novel taxa of the family Lachnospiraceae.</title>
        <authorList>
            <person name="Chaplin A.V."/>
            <person name="Sokolova S.R."/>
            <person name="Pikina A.P."/>
            <person name="Korzhanova M."/>
            <person name="Belova V."/>
            <person name="Korostin D."/>
            <person name="Efimov B.A."/>
        </authorList>
    </citation>
    <scope>NUCLEOTIDE SEQUENCE</scope>
    <source>
        <strain evidence="6">ASD5720</strain>
    </source>
</reference>
<evidence type="ECO:0000256" key="3">
    <source>
        <dbReference type="ARBA" id="ARBA00023163"/>
    </source>
</evidence>
<gene>
    <name evidence="6" type="ORF">KTH89_12515</name>
</gene>
<comment type="caution">
    <text evidence="6">The sequence shown here is derived from an EMBL/GenBank/DDBJ whole genome shotgun (WGS) entry which is preliminary data.</text>
</comment>
<keyword evidence="7" id="KW-1185">Reference proteome</keyword>
<dbReference type="Proteomes" id="UP000712157">
    <property type="component" value="Unassembled WGS sequence"/>
</dbReference>
<dbReference type="SMART" id="SM00346">
    <property type="entry name" value="HTH_ICLR"/>
    <property type="match status" value="1"/>
</dbReference>
<dbReference type="PANTHER" id="PTHR30136:SF24">
    <property type="entry name" value="HTH-TYPE TRANSCRIPTIONAL REPRESSOR ALLR"/>
    <property type="match status" value="1"/>
</dbReference>
<dbReference type="InterPro" id="IPR014757">
    <property type="entry name" value="Tscrpt_reg_IclR_C"/>
</dbReference>
<feature type="domain" description="HTH iclR-type" evidence="4">
    <location>
        <begin position="8"/>
        <end position="71"/>
    </location>
</feature>
<dbReference type="AlphaFoldDB" id="A0A949K283"/>
<sequence>MTDTNIYPPAVDRAVQILDYMAQNHEPQTIKNLSSTLGIPNASLFRIVKCLTDHNYLRLESEQPDRYVLGYKLYCLAQTAYDSSPLGRIASLHMKKLADLTQQAVQLCVLQNGTIITIEQALPTNTPITIIAKLGEKIPLNLSASGKILFSLLPEAKQLSLIPVVEKSLKKNTAKSIGEIEPLMEEIKATRKRGYGTDIECYAAGIGCIAVPLFDYTSQPVAALNLTGPIDRYTDSGSADTLLSQLVFSCQKISAALGYPLTGDHYYQTLQER</sequence>
<dbReference type="SUPFAM" id="SSF46785">
    <property type="entry name" value="Winged helix' DNA-binding domain"/>
    <property type="match status" value="1"/>
</dbReference>
<dbReference type="SUPFAM" id="SSF55781">
    <property type="entry name" value="GAF domain-like"/>
    <property type="match status" value="1"/>
</dbReference>
<evidence type="ECO:0000256" key="2">
    <source>
        <dbReference type="ARBA" id="ARBA00023125"/>
    </source>
</evidence>
<dbReference type="InterPro" id="IPR036388">
    <property type="entry name" value="WH-like_DNA-bd_sf"/>
</dbReference>
<keyword evidence="2" id="KW-0238">DNA-binding</keyword>